<dbReference type="GO" id="GO:0006412">
    <property type="term" value="P:translation"/>
    <property type="evidence" value="ECO:0007669"/>
    <property type="project" value="InterPro"/>
</dbReference>
<evidence type="ECO:0000313" key="5">
    <source>
        <dbReference type="Proteomes" id="UP000565078"/>
    </source>
</evidence>
<evidence type="ECO:0000256" key="2">
    <source>
        <dbReference type="ARBA" id="ARBA00022980"/>
    </source>
</evidence>
<dbReference type="AlphaFoldDB" id="A0A7J4IUH3"/>
<dbReference type="GO" id="GO:0003735">
    <property type="term" value="F:structural constituent of ribosome"/>
    <property type="evidence" value="ECO:0007669"/>
    <property type="project" value="InterPro"/>
</dbReference>
<gene>
    <name evidence="4" type="ORF">HA254_00625</name>
</gene>
<proteinExistence type="inferred from homology"/>
<reference evidence="5" key="1">
    <citation type="journal article" date="2020" name="bioRxiv">
        <title>A rank-normalized archaeal taxonomy based on genome phylogeny resolves widespread incomplete and uneven classifications.</title>
        <authorList>
            <person name="Rinke C."/>
            <person name="Chuvochina M."/>
            <person name="Mussig A.J."/>
            <person name="Chaumeil P.-A."/>
            <person name="Waite D.W."/>
            <person name="Whitman W.B."/>
            <person name="Parks D.H."/>
            <person name="Hugenholtz P."/>
        </authorList>
    </citation>
    <scope>NUCLEOTIDE SEQUENCE [LARGE SCALE GENOMIC DNA]</scope>
</reference>
<dbReference type="GO" id="GO:0005840">
    <property type="term" value="C:ribosome"/>
    <property type="evidence" value="ECO:0007669"/>
    <property type="project" value="UniProtKB-KW"/>
</dbReference>
<dbReference type="EMBL" id="DUGC01000012">
    <property type="protein sequence ID" value="HIH09153.1"/>
    <property type="molecule type" value="Genomic_DNA"/>
</dbReference>
<dbReference type="Proteomes" id="UP000565078">
    <property type="component" value="Unassembled WGS sequence"/>
</dbReference>
<name>A0A7J4IUH3_9ARCH</name>
<comment type="similarity">
    <text evidence="1">Belongs to the eukaryotic ribosomal protein eS6 family.</text>
</comment>
<dbReference type="SMART" id="SM01405">
    <property type="entry name" value="Ribosomal_S6e"/>
    <property type="match status" value="1"/>
</dbReference>
<dbReference type="Pfam" id="PF01092">
    <property type="entry name" value="Ribosomal_S6e"/>
    <property type="match status" value="1"/>
</dbReference>
<keyword evidence="3" id="KW-0687">Ribonucleoprotein</keyword>
<dbReference type="PANTHER" id="PTHR11502">
    <property type="entry name" value="40S RIBOSOMAL PROTEIN S6"/>
    <property type="match status" value="1"/>
</dbReference>
<comment type="caution">
    <text evidence="4">The sequence shown here is derived from an EMBL/GenBank/DDBJ whole genome shotgun (WGS) entry which is preliminary data.</text>
</comment>
<evidence type="ECO:0000256" key="3">
    <source>
        <dbReference type="ARBA" id="ARBA00023274"/>
    </source>
</evidence>
<protein>
    <submittedName>
        <fullName evidence="4">30S ribosomal protein S6e</fullName>
    </submittedName>
</protein>
<keyword evidence="2 4" id="KW-0689">Ribosomal protein</keyword>
<sequence length="152" mass="16701">MNIVVSDPKTRKAYSKKVDNAAMFNSKKVGEEVELGLVGLEGYAAKITGGSDKQGFAIKSDLAGTNRREIYIIKDAKSGKRMKVRRRGNVISDEISQLNLKVTKYGPKGLGELLGNQEKKEEGSLKDRMVKESLENVGKISAEEAKLIKKSK</sequence>
<organism evidence="4 5">
    <name type="scientific">Candidatus Iainarchaeum sp</name>
    <dbReference type="NCBI Taxonomy" id="3101447"/>
    <lineage>
        <taxon>Archaea</taxon>
        <taxon>Candidatus Iainarchaeota</taxon>
        <taxon>Candidatus Iainarchaeia</taxon>
        <taxon>Candidatus Iainarchaeales</taxon>
        <taxon>Candidatus Iainarchaeaceae</taxon>
        <taxon>Candidatus Iainarchaeum</taxon>
    </lineage>
</organism>
<evidence type="ECO:0000256" key="1">
    <source>
        <dbReference type="ARBA" id="ARBA00009312"/>
    </source>
</evidence>
<evidence type="ECO:0000313" key="4">
    <source>
        <dbReference type="EMBL" id="HIH09153.1"/>
    </source>
</evidence>
<dbReference type="InterPro" id="IPR001377">
    <property type="entry name" value="Ribosomal_eS6"/>
</dbReference>
<dbReference type="GO" id="GO:1990904">
    <property type="term" value="C:ribonucleoprotein complex"/>
    <property type="evidence" value="ECO:0007669"/>
    <property type="project" value="UniProtKB-KW"/>
</dbReference>
<accession>A0A7J4IUH3</accession>